<gene>
    <name evidence="1" type="ORF">KI387_044485</name>
</gene>
<reference evidence="1 2" key="1">
    <citation type="journal article" date="2021" name="Nat. Plants">
        <title>The Taxus genome provides insights into paclitaxel biosynthesis.</title>
        <authorList>
            <person name="Xiong X."/>
            <person name="Gou J."/>
            <person name="Liao Q."/>
            <person name="Li Y."/>
            <person name="Zhou Q."/>
            <person name="Bi G."/>
            <person name="Li C."/>
            <person name="Du R."/>
            <person name="Wang X."/>
            <person name="Sun T."/>
            <person name="Guo L."/>
            <person name="Liang H."/>
            <person name="Lu P."/>
            <person name="Wu Y."/>
            <person name="Zhang Z."/>
            <person name="Ro D.K."/>
            <person name="Shang Y."/>
            <person name="Huang S."/>
            <person name="Yan J."/>
        </authorList>
    </citation>
    <scope>NUCLEOTIDE SEQUENCE [LARGE SCALE GENOMIC DNA]</scope>
    <source>
        <strain evidence="1">Ta-2019</strain>
    </source>
</reference>
<protein>
    <submittedName>
        <fullName evidence="1">Uncharacterized protein</fullName>
    </submittedName>
</protein>
<name>A0AA38GEX1_TAXCH</name>
<sequence>LPSLFLNLHLVPERNSGPVKVWKREQQRERRLEKCLQHLRACATSCKLPAPSLPPPHQPVPS</sequence>
<evidence type="ECO:0000313" key="2">
    <source>
        <dbReference type="Proteomes" id="UP000824469"/>
    </source>
</evidence>
<evidence type="ECO:0000313" key="1">
    <source>
        <dbReference type="EMBL" id="KAH9320385.1"/>
    </source>
</evidence>
<comment type="caution">
    <text evidence="1">The sequence shown here is derived from an EMBL/GenBank/DDBJ whole genome shotgun (WGS) entry which is preliminary data.</text>
</comment>
<dbReference type="Proteomes" id="UP000824469">
    <property type="component" value="Unassembled WGS sequence"/>
</dbReference>
<feature type="non-terminal residue" evidence="1">
    <location>
        <position position="62"/>
    </location>
</feature>
<dbReference type="AlphaFoldDB" id="A0AA38GEX1"/>
<accession>A0AA38GEX1</accession>
<feature type="non-terminal residue" evidence="1">
    <location>
        <position position="1"/>
    </location>
</feature>
<keyword evidence="2" id="KW-1185">Reference proteome</keyword>
<dbReference type="EMBL" id="JAHRHJ020000004">
    <property type="protein sequence ID" value="KAH9320385.1"/>
    <property type="molecule type" value="Genomic_DNA"/>
</dbReference>
<proteinExistence type="predicted"/>
<organism evidence="1 2">
    <name type="scientific">Taxus chinensis</name>
    <name type="common">Chinese yew</name>
    <name type="synonym">Taxus wallichiana var. chinensis</name>
    <dbReference type="NCBI Taxonomy" id="29808"/>
    <lineage>
        <taxon>Eukaryota</taxon>
        <taxon>Viridiplantae</taxon>
        <taxon>Streptophyta</taxon>
        <taxon>Embryophyta</taxon>
        <taxon>Tracheophyta</taxon>
        <taxon>Spermatophyta</taxon>
        <taxon>Pinopsida</taxon>
        <taxon>Pinidae</taxon>
        <taxon>Conifers II</taxon>
        <taxon>Cupressales</taxon>
        <taxon>Taxaceae</taxon>
        <taxon>Taxus</taxon>
    </lineage>
</organism>